<protein>
    <submittedName>
        <fullName evidence="1">Uncharacterized protein</fullName>
    </submittedName>
</protein>
<name>A0A6V7WBD5_MELEN</name>
<reference evidence="1 2" key="1">
    <citation type="submission" date="2020-08" db="EMBL/GenBank/DDBJ databases">
        <authorList>
            <person name="Koutsovoulos G."/>
            <person name="Danchin GJ E."/>
        </authorList>
    </citation>
    <scope>NUCLEOTIDE SEQUENCE [LARGE SCALE GENOMIC DNA]</scope>
</reference>
<evidence type="ECO:0000313" key="1">
    <source>
        <dbReference type="EMBL" id="CAD2184399.1"/>
    </source>
</evidence>
<accession>A0A6V7WBD5</accession>
<evidence type="ECO:0000313" key="2">
    <source>
        <dbReference type="Proteomes" id="UP000580250"/>
    </source>
</evidence>
<organism evidence="1 2">
    <name type="scientific">Meloidogyne enterolobii</name>
    <name type="common">Root-knot nematode worm</name>
    <name type="synonym">Meloidogyne mayaguensis</name>
    <dbReference type="NCBI Taxonomy" id="390850"/>
    <lineage>
        <taxon>Eukaryota</taxon>
        <taxon>Metazoa</taxon>
        <taxon>Ecdysozoa</taxon>
        <taxon>Nematoda</taxon>
        <taxon>Chromadorea</taxon>
        <taxon>Rhabditida</taxon>
        <taxon>Tylenchina</taxon>
        <taxon>Tylenchomorpha</taxon>
        <taxon>Tylenchoidea</taxon>
        <taxon>Meloidogynidae</taxon>
        <taxon>Meloidogyninae</taxon>
        <taxon>Meloidogyne</taxon>
    </lineage>
</organism>
<dbReference type="AlphaFoldDB" id="A0A6V7WBD5"/>
<proteinExistence type="predicted"/>
<dbReference type="EMBL" id="CAJEWN010000501">
    <property type="protein sequence ID" value="CAD2184399.1"/>
    <property type="molecule type" value="Genomic_DNA"/>
</dbReference>
<gene>
    <name evidence="1" type="ORF">MENT_LOCUS36747</name>
</gene>
<comment type="caution">
    <text evidence="1">The sequence shown here is derived from an EMBL/GenBank/DDBJ whole genome shotgun (WGS) entry which is preliminary data.</text>
</comment>
<dbReference type="Proteomes" id="UP000580250">
    <property type="component" value="Unassembled WGS sequence"/>
</dbReference>
<sequence>MKIAVKIMMRKTGRDSDEDEEYLIRKDNEDKIEHVGSSKDKKKGIGVEESKSGKQAETKNCLSKFFTTFEKFIINMPISNDLIHNFAEFLCLKYCDGNGMLKTYNINRQEEDEKLKDLLSYLKEKIGKDLTEIYNNNEKFQKDYSNERGVKWRFIKFFDLKEDYKIVIEKRHPLLINKNSEDEILSLLKQNYFELSNQHSNPLTEEKALISVDILVSIYSINQQMLSNFPKQIYRDWEYYSTLMLIFVDKIFEENKEISKEMTKEFTKIMNMLYLLRVLSDEEILLQDCTSDSKCYLEVEVDKRIRAHIQTTLEKGQKIQKDKLLIDELDQKNWLESRHNRVINQLGLNSEKLNKLLGNVNEIKENFIHYEIKADTMIIYEENLKNLLNEDEDKVNMELFTPVQNDSISWYIQNGVSIIFQEINTNYHENPEVILLYTEWNKIDKNPFELRTLQEFFYKKLIWNEKIMYRILDKMPIVGIFINDNDFDDCKLEVINKRVEEIIDRFEFLAVSEDILYNYLNWMFSNSSGIRNLIYKADNEKQYFQKRRLFEFVGAENFLKMEERFPTFFRIMIVLDEIKYFLYEKLITLEIESKESKETELRLVVPLLYWKLDSKILRVASMVDNFGKFDEKKKNFDNKLFNSKKVYTSYGTCLILSFIKAINNVLKFNNRTATSKEKANLKAAKEALTNWDGKECKKETNIEKAFKQQRDILRVKHTEFIENNVEKFSSKIINNPGTLTKMLQFIQKDKLDFLKLENLIFDNEFVKKYFINALKTEFGLKSVLANIIALKTILWARWMNKLLISKETSDFGLSRNILNEIWKKTTSIFYT</sequence>